<dbReference type="OrthoDB" id="654853at2"/>
<dbReference type="Proteomes" id="UP000030111">
    <property type="component" value="Unassembled WGS sequence"/>
</dbReference>
<dbReference type="GO" id="GO:0015288">
    <property type="term" value="F:porin activity"/>
    <property type="evidence" value="ECO:0007669"/>
    <property type="project" value="TreeGrafter"/>
</dbReference>
<dbReference type="RefSeq" id="WP_026993261.1">
    <property type="nucleotide sequence ID" value="NZ_JRLY01000016.1"/>
</dbReference>
<feature type="chain" id="PRO_5001992633" evidence="8">
    <location>
        <begin position="20"/>
        <end position="460"/>
    </location>
</feature>
<name>A0A0A2MTY7_9FLAO</name>
<evidence type="ECO:0000256" key="1">
    <source>
        <dbReference type="ARBA" id="ARBA00004442"/>
    </source>
</evidence>
<dbReference type="GO" id="GO:0015562">
    <property type="term" value="F:efflux transmembrane transporter activity"/>
    <property type="evidence" value="ECO:0007669"/>
    <property type="project" value="InterPro"/>
</dbReference>
<accession>A0A0A2MTY7</accession>
<comment type="subcellular location">
    <subcellularLocation>
        <location evidence="1">Cell outer membrane</location>
    </subcellularLocation>
</comment>
<dbReference type="PANTHER" id="PTHR30026:SF20">
    <property type="entry name" value="OUTER MEMBRANE PROTEIN TOLC"/>
    <property type="match status" value="1"/>
</dbReference>
<evidence type="ECO:0000313" key="10">
    <source>
        <dbReference type="Proteomes" id="UP000030111"/>
    </source>
</evidence>
<evidence type="ECO:0000313" key="9">
    <source>
        <dbReference type="EMBL" id="KGO91660.1"/>
    </source>
</evidence>
<dbReference type="Pfam" id="PF02321">
    <property type="entry name" value="OEP"/>
    <property type="match status" value="1"/>
</dbReference>
<evidence type="ECO:0000256" key="2">
    <source>
        <dbReference type="ARBA" id="ARBA00007613"/>
    </source>
</evidence>
<keyword evidence="7" id="KW-0998">Cell outer membrane</keyword>
<evidence type="ECO:0000256" key="8">
    <source>
        <dbReference type="SAM" id="SignalP"/>
    </source>
</evidence>
<keyword evidence="8" id="KW-0732">Signal</keyword>
<dbReference type="InterPro" id="IPR003423">
    <property type="entry name" value="OMP_efflux"/>
</dbReference>
<dbReference type="AlphaFoldDB" id="A0A0A2MTY7"/>
<evidence type="ECO:0000256" key="4">
    <source>
        <dbReference type="ARBA" id="ARBA00022452"/>
    </source>
</evidence>
<keyword evidence="6" id="KW-0472">Membrane</keyword>
<dbReference type="GO" id="GO:0009279">
    <property type="term" value="C:cell outer membrane"/>
    <property type="evidence" value="ECO:0007669"/>
    <property type="project" value="UniProtKB-SubCell"/>
</dbReference>
<comment type="caution">
    <text evidence="9">The sequence shown here is derived from an EMBL/GenBank/DDBJ whole genome shotgun (WGS) entry which is preliminary data.</text>
</comment>
<reference evidence="9 10" key="1">
    <citation type="submission" date="2013-09" db="EMBL/GenBank/DDBJ databases">
        <authorList>
            <person name="Zeng Z."/>
            <person name="Chen C."/>
        </authorList>
    </citation>
    <scope>NUCLEOTIDE SEQUENCE [LARGE SCALE GENOMIC DNA]</scope>
    <source>
        <strain evidence="9 10">WB 4.1-42</strain>
    </source>
</reference>
<sequence>MHFKKLMLLLLLYSLHGAGQNLSLKEAVDTGVTNYGLVTAKGKYAQAAQETVKQTRRDYLPNLNLSAQQDYGTVNGQNGPLYGLGGLGVASSGLPLAEQNYNAAFGALYLANINWDFFTFGRMKQRITLAKADAQRQQKDFEQEQFQHKIRISAAYLNLLASQRLVRSQQKNLERSEVVLKNAAVRVINGLLPGVDSTLASAEVSRAKIALNQIKEQVKLQNNELVRLMGVEPADFVTDTTLIARVPKGVISTETLNDSLNPIRQFYMSRINYSNQQLKLFRREYWPTFSLFGVFQTRGSGFNSDYATNQNSYTQNYFDGINPTRQNYLMGVGMTWNITSIARSSKKVSAQKLISSGLQDEYKAIDLQLKAQDDAANARLGFAMQNYKEAPRQVNAAQQAYLQRTTLYNNGLTNLVDVTQALYILNRAETDRDVIYTNVWQALLMKAAATGDFNLFINEF</sequence>
<keyword evidence="4" id="KW-1134">Transmembrane beta strand</keyword>
<dbReference type="eggNOG" id="COG1538">
    <property type="taxonomic scope" value="Bacteria"/>
</dbReference>
<evidence type="ECO:0000256" key="6">
    <source>
        <dbReference type="ARBA" id="ARBA00023136"/>
    </source>
</evidence>
<dbReference type="EMBL" id="JRLY01000016">
    <property type="protein sequence ID" value="KGO91660.1"/>
    <property type="molecule type" value="Genomic_DNA"/>
</dbReference>
<dbReference type="InterPro" id="IPR051906">
    <property type="entry name" value="TolC-like"/>
</dbReference>
<gene>
    <name evidence="9" type="ORF">Q766_16645</name>
</gene>
<dbReference type="GO" id="GO:1990281">
    <property type="term" value="C:efflux pump complex"/>
    <property type="evidence" value="ECO:0007669"/>
    <property type="project" value="TreeGrafter"/>
</dbReference>
<dbReference type="PANTHER" id="PTHR30026">
    <property type="entry name" value="OUTER MEMBRANE PROTEIN TOLC"/>
    <property type="match status" value="1"/>
</dbReference>
<keyword evidence="10" id="KW-1185">Reference proteome</keyword>
<proteinExistence type="inferred from homology"/>
<evidence type="ECO:0000256" key="3">
    <source>
        <dbReference type="ARBA" id="ARBA00022448"/>
    </source>
</evidence>
<feature type="signal peptide" evidence="8">
    <location>
        <begin position="1"/>
        <end position="19"/>
    </location>
</feature>
<keyword evidence="5" id="KW-0812">Transmembrane</keyword>
<dbReference type="SUPFAM" id="SSF56954">
    <property type="entry name" value="Outer membrane efflux proteins (OEP)"/>
    <property type="match status" value="1"/>
</dbReference>
<comment type="similarity">
    <text evidence="2">Belongs to the outer membrane factor (OMF) (TC 1.B.17) family.</text>
</comment>
<evidence type="ECO:0000256" key="7">
    <source>
        <dbReference type="ARBA" id="ARBA00023237"/>
    </source>
</evidence>
<keyword evidence="3" id="KW-0813">Transport</keyword>
<dbReference type="STRING" id="1121898.GCA_000422725_03154"/>
<organism evidence="9 10">
    <name type="scientific">Flavobacterium subsaxonicum WB 4.1-42 = DSM 21790</name>
    <dbReference type="NCBI Taxonomy" id="1121898"/>
    <lineage>
        <taxon>Bacteria</taxon>
        <taxon>Pseudomonadati</taxon>
        <taxon>Bacteroidota</taxon>
        <taxon>Flavobacteriia</taxon>
        <taxon>Flavobacteriales</taxon>
        <taxon>Flavobacteriaceae</taxon>
        <taxon>Flavobacterium</taxon>
    </lineage>
</organism>
<protein>
    <submittedName>
        <fullName evidence="9">Transporter</fullName>
    </submittedName>
</protein>
<evidence type="ECO:0000256" key="5">
    <source>
        <dbReference type="ARBA" id="ARBA00022692"/>
    </source>
</evidence>
<dbReference type="Gene3D" id="1.20.1600.10">
    <property type="entry name" value="Outer membrane efflux proteins (OEP)"/>
    <property type="match status" value="1"/>
</dbReference>